<proteinExistence type="predicted"/>
<feature type="transmembrane region" description="Helical" evidence="1">
    <location>
        <begin position="126"/>
        <end position="150"/>
    </location>
</feature>
<protein>
    <submittedName>
        <fullName evidence="2">Uncharacterized protein</fullName>
    </submittedName>
</protein>
<accession>A0A0G4GVK9</accession>
<evidence type="ECO:0000313" key="3">
    <source>
        <dbReference type="Proteomes" id="UP000041254"/>
    </source>
</evidence>
<keyword evidence="1" id="KW-1133">Transmembrane helix</keyword>
<dbReference type="Proteomes" id="UP000041254">
    <property type="component" value="Unassembled WGS sequence"/>
</dbReference>
<dbReference type="InParanoid" id="A0A0G4GVK9"/>
<feature type="transmembrane region" description="Helical" evidence="1">
    <location>
        <begin position="24"/>
        <end position="43"/>
    </location>
</feature>
<feature type="transmembrane region" description="Helical" evidence="1">
    <location>
        <begin position="187"/>
        <end position="202"/>
    </location>
</feature>
<keyword evidence="1" id="KW-0472">Membrane</keyword>
<keyword evidence="1" id="KW-0812">Transmembrane</keyword>
<reference evidence="2 3" key="1">
    <citation type="submission" date="2014-11" db="EMBL/GenBank/DDBJ databases">
        <authorList>
            <person name="Zhu J."/>
            <person name="Qi W."/>
            <person name="Song R."/>
        </authorList>
    </citation>
    <scope>NUCLEOTIDE SEQUENCE [LARGE SCALE GENOMIC DNA]</scope>
</reference>
<keyword evidence="3" id="KW-1185">Reference proteome</keyword>
<dbReference type="AlphaFoldDB" id="A0A0G4GVK9"/>
<gene>
    <name evidence="2" type="ORF">Vbra_18743</name>
</gene>
<sequence length="203" mass="23192">MTLEEASDELIKARAKTTNRDRSLLGIVLCLLVMCLLAGALNYSSLRAAHERLARIKEGLGKMSDTIDLLWSTTERERAGQEEERRLQVAVEEMHMQIDKAREEYRADMATARREQRMQQRAAVDWWVTLVLKGAFWLFFACIVIVVISTDPIEILLYRDKFITGVFIVSFVSALLCFLVYPLWAFWGVVSVSVVCIAYFCAS</sequence>
<evidence type="ECO:0000313" key="2">
    <source>
        <dbReference type="EMBL" id="CEM34775.1"/>
    </source>
</evidence>
<organism evidence="2 3">
    <name type="scientific">Vitrella brassicaformis (strain CCMP3155)</name>
    <dbReference type="NCBI Taxonomy" id="1169540"/>
    <lineage>
        <taxon>Eukaryota</taxon>
        <taxon>Sar</taxon>
        <taxon>Alveolata</taxon>
        <taxon>Colpodellida</taxon>
        <taxon>Vitrellaceae</taxon>
        <taxon>Vitrella</taxon>
    </lineage>
</organism>
<dbReference type="EMBL" id="CDMY01000831">
    <property type="protein sequence ID" value="CEM34775.1"/>
    <property type="molecule type" value="Genomic_DNA"/>
</dbReference>
<name>A0A0G4GVK9_VITBC</name>
<feature type="transmembrane region" description="Helical" evidence="1">
    <location>
        <begin position="162"/>
        <end position="181"/>
    </location>
</feature>
<dbReference type="VEuPathDB" id="CryptoDB:Vbra_18743"/>
<evidence type="ECO:0000256" key="1">
    <source>
        <dbReference type="SAM" id="Phobius"/>
    </source>
</evidence>